<evidence type="ECO:0000313" key="2">
    <source>
        <dbReference type="EMBL" id="MFC4866360.1"/>
    </source>
</evidence>
<proteinExistence type="predicted"/>
<dbReference type="Proteomes" id="UP001595858">
    <property type="component" value="Unassembled WGS sequence"/>
</dbReference>
<dbReference type="EMBL" id="JBHSIY010000006">
    <property type="protein sequence ID" value="MFC4866360.1"/>
    <property type="molecule type" value="Genomic_DNA"/>
</dbReference>
<feature type="domain" description="Group II intron maturase-specific" evidence="1">
    <location>
        <begin position="3"/>
        <end position="73"/>
    </location>
</feature>
<organism evidence="2 3">
    <name type="scientific">Streptomonospora arabica</name>
    <dbReference type="NCBI Taxonomy" id="412417"/>
    <lineage>
        <taxon>Bacteria</taxon>
        <taxon>Bacillati</taxon>
        <taxon>Actinomycetota</taxon>
        <taxon>Actinomycetes</taxon>
        <taxon>Streptosporangiales</taxon>
        <taxon>Nocardiopsidaceae</taxon>
        <taxon>Streptomonospora</taxon>
    </lineage>
</organism>
<comment type="caution">
    <text evidence="2">The sequence shown here is derived from an EMBL/GenBank/DDBJ whole genome shotgun (WGS) entry which is preliminary data.</text>
</comment>
<evidence type="ECO:0000259" key="1">
    <source>
        <dbReference type="Pfam" id="PF08388"/>
    </source>
</evidence>
<name>A0ABV9SIQ8_9ACTN</name>
<gene>
    <name evidence="2" type="ORF">ACFPCZ_06930</name>
</gene>
<accession>A0ABV9SIQ8</accession>
<protein>
    <submittedName>
        <fullName evidence="2">Group II intron maturase-specific domain-containing protein</fullName>
    </submittedName>
</protein>
<reference evidence="3" key="1">
    <citation type="journal article" date="2019" name="Int. J. Syst. Evol. Microbiol.">
        <title>The Global Catalogue of Microorganisms (GCM) 10K type strain sequencing project: providing services to taxonomists for standard genome sequencing and annotation.</title>
        <authorList>
            <consortium name="The Broad Institute Genomics Platform"/>
            <consortium name="The Broad Institute Genome Sequencing Center for Infectious Disease"/>
            <person name="Wu L."/>
            <person name="Ma J."/>
        </authorList>
    </citation>
    <scope>NUCLEOTIDE SEQUENCE [LARGE SCALE GENOMIC DNA]</scope>
    <source>
        <strain evidence="3">CGMCC 4.7304</strain>
    </source>
</reference>
<dbReference type="Pfam" id="PF08388">
    <property type="entry name" value="GIIM"/>
    <property type="match status" value="1"/>
</dbReference>
<keyword evidence="3" id="KW-1185">Reference proteome</keyword>
<sequence>MGEQVWSWRLHRRTTLTEQDLARAINPIVSGWMNYYGRFYRSELYPPFRRINVYLVWWMRKKYRRLRIFQKAHTAWRRTVRRHPRFFAHWQWVPEF</sequence>
<dbReference type="RefSeq" id="WP_344139978.1">
    <property type="nucleotide sequence ID" value="NZ_BAAAQI010000001.1"/>
</dbReference>
<evidence type="ECO:0000313" key="3">
    <source>
        <dbReference type="Proteomes" id="UP001595858"/>
    </source>
</evidence>
<dbReference type="InterPro" id="IPR013597">
    <property type="entry name" value="Mat_intron_G2"/>
</dbReference>